<evidence type="ECO:0000256" key="10">
    <source>
        <dbReference type="SAM" id="Phobius"/>
    </source>
</evidence>
<keyword evidence="13" id="KW-1185">Reference proteome</keyword>
<evidence type="ECO:0000256" key="5">
    <source>
        <dbReference type="ARBA" id="ARBA00022777"/>
    </source>
</evidence>
<evidence type="ECO:0000256" key="9">
    <source>
        <dbReference type="PROSITE-ProRule" id="PRU10141"/>
    </source>
</evidence>
<dbReference type="InterPro" id="IPR011009">
    <property type="entry name" value="Kinase-like_dom_sf"/>
</dbReference>
<evidence type="ECO:0000313" key="13">
    <source>
        <dbReference type="Proteomes" id="UP000654604"/>
    </source>
</evidence>
<dbReference type="RefSeq" id="WP_193799543.1">
    <property type="nucleotide sequence ID" value="NZ_JADEWC010000002.1"/>
</dbReference>
<gene>
    <name evidence="12" type="ORF">IQ215_01440</name>
</gene>
<evidence type="ECO:0000256" key="8">
    <source>
        <dbReference type="ARBA" id="ARBA00048679"/>
    </source>
</evidence>
<comment type="catalytic activity">
    <reaction evidence="7">
        <text>L-threonyl-[protein] + ATP = O-phospho-L-threonyl-[protein] + ADP + H(+)</text>
        <dbReference type="Rhea" id="RHEA:46608"/>
        <dbReference type="Rhea" id="RHEA-COMP:11060"/>
        <dbReference type="Rhea" id="RHEA-COMP:11605"/>
        <dbReference type="ChEBI" id="CHEBI:15378"/>
        <dbReference type="ChEBI" id="CHEBI:30013"/>
        <dbReference type="ChEBI" id="CHEBI:30616"/>
        <dbReference type="ChEBI" id="CHEBI:61977"/>
        <dbReference type="ChEBI" id="CHEBI:456216"/>
        <dbReference type="EC" id="2.7.11.1"/>
    </reaction>
</comment>
<feature type="binding site" evidence="9">
    <location>
        <position position="41"/>
    </location>
    <ligand>
        <name>ATP</name>
        <dbReference type="ChEBI" id="CHEBI:30616"/>
    </ligand>
</feature>
<keyword evidence="2 12" id="KW-0723">Serine/threonine-protein kinase</keyword>
<sequence>MSNNAVILNSRYQLLNKLGEGGFGVVYLAKDKESNRECVVKQLHSDLENADVVKRLFFEEMKILEKLDHPQIPRLIDFYDDGEDCFLVQEYIRGETIKFELKGDRPWSETKILNFLEQGLQILDYIHRRGVIHRDIKPDNFIRRQDSQEIVLIDFGAVKNFNVEQSHIINPTVAIGTHGYMPSEQARGKPRKNSDIYSLGIIAIQALTGKNPISFKEDEQSGEIIWRPYADIHSYLGDILTQMVRADYTKRYHSADIVLQDLEKYIRWRETLKNTEVNPIPKDVVDVHYHHQPLTLTQNPPILKTITSPRPWSIAFLLFFLVGMLGGGFFYYDSRRVEATIAQLETSKVNQNFKNCIQLTQSPRAKNIAPHLLEQYIGECRLEYAKQQANLEDYQGAIATAQQIPPHNSHYPEATNLIEEWHQAHQRKNVDCPPDVLCICPGPLCPN</sequence>
<dbReference type="PANTHER" id="PTHR24363:SF0">
    <property type="entry name" value="SERINE_THREONINE KINASE LIKE DOMAIN CONTAINING 1"/>
    <property type="match status" value="1"/>
</dbReference>
<dbReference type="InterPro" id="IPR000719">
    <property type="entry name" value="Prot_kinase_dom"/>
</dbReference>
<organism evidence="12 13">
    <name type="scientific">Cyanobacterium stanieri LEGE 03274</name>
    <dbReference type="NCBI Taxonomy" id="1828756"/>
    <lineage>
        <taxon>Bacteria</taxon>
        <taxon>Bacillati</taxon>
        <taxon>Cyanobacteriota</taxon>
        <taxon>Cyanophyceae</taxon>
        <taxon>Oscillatoriophycideae</taxon>
        <taxon>Chroococcales</taxon>
        <taxon>Geminocystaceae</taxon>
        <taxon>Cyanobacterium</taxon>
    </lineage>
</organism>
<dbReference type="SMART" id="SM00220">
    <property type="entry name" value="S_TKc"/>
    <property type="match status" value="1"/>
</dbReference>
<reference evidence="12 13" key="1">
    <citation type="submission" date="2020-10" db="EMBL/GenBank/DDBJ databases">
        <authorList>
            <person name="Castelo-Branco R."/>
            <person name="Eusebio N."/>
            <person name="Adriana R."/>
            <person name="Vieira A."/>
            <person name="Brugerolle De Fraissinette N."/>
            <person name="Rezende De Castro R."/>
            <person name="Schneider M.P."/>
            <person name="Vasconcelos V."/>
            <person name="Leao P.N."/>
        </authorList>
    </citation>
    <scope>NUCLEOTIDE SEQUENCE [LARGE SCALE GENOMIC DNA]</scope>
    <source>
        <strain evidence="12 13">LEGE 03274</strain>
    </source>
</reference>
<evidence type="ECO:0000256" key="4">
    <source>
        <dbReference type="ARBA" id="ARBA00022741"/>
    </source>
</evidence>
<evidence type="ECO:0000313" key="12">
    <source>
        <dbReference type="EMBL" id="MBE9221349.1"/>
    </source>
</evidence>
<dbReference type="EMBL" id="JADEWC010000002">
    <property type="protein sequence ID" value="MBE9221349.1"/>
    <property type="molecule type" value="Genomic_DNA"/>
</dbReference>
<evidence type="ECO:0000256" key="2">
    <source>
        <dbReference type="ARBA" id="ARBA00022527"/>
    </source>
</evidence>
<proteinExistence type="predicted"/>
<dbReference type="Pfam" id="PF00069">
    <property type="entry name" value="Pkinase"/>
    <property type="match status" value="1"/>
</dbReference>
<keyword evidence="10" id="KW-1133">Transmembrane helix</keyword>
<dbReference type="SUPFAM" id="SSF56112">
    <property type="entry name" value="Protein kinase-like (PK-like)"/>
    <property type="match status" value="1"/>
</dbReference>
<dbReference type="PANTHER" id="PTHR24363">
    <property type="entry name" value="SERINE/THREONINE PROTEIN KINASE"/>
    <property type="match status" value="1"/>
</dbReference>
<dbReference type="EC" id="2.7.11.1" evidence="1"/>
<accession>A0ABR9V1C2</accession>
<keyword evidence="10" id="KW-0472">Membrane</keyword>
<dbReference type="Proteomes" id="UP000654604">
    <property type="component" value="Unassembled WGS sequence"/>
</dbReference>
<dbReference type="CDD" id="cd14014">
    <property type="entry name" value="STKc_PknB_like"/>
    <property type="match status" value="1"/>
</dbReference>
<feature type="transmembrane region" description="Helical" evidence="10">
    <location>
        <begin position="312"/>
        <end position="332"/>
    </location>
</feature>
<evidence type="ECO:0000259" key="11">
    <source>
        <dbReference type="PROSITE" id="PS50011"/>
    </source>
</evidence>
<keyword evidence="3" id="KW-0808">Transferase</keyword>
<keyword evidence="4 9" id="KW-0547">Nucleotide-binding</keyword>
<protein>
    <recommendedName>
        <fullName evidence="1">non-specific serine/threonine protein kinase</fullName>
        <ecNumber evidence="1">2.7.11.1</ecNumber>
    </recommendedName>
</protein>
<dbReference type="PROSITE" id="PS00107">
    <property type="entry name" value="PROTEIN_KINASE_ATP"/>
    <property type="match status" value="1"/>
</dbReference>
<evidence type="ECO:0000256" key="7">
    <source>
        <dbReference type="ARBA" id="ARBA00047899"/>
    </source>
</evidence>
<dbReference type="InterPro" id="IPR017441">
    <property type="entry name" value="Protein_kinase_ATP_BS"/>
</dbReference>
<dbReference type="PROSITE" id="PS50011">
    <property type="entry name" value="PROTEIN_KINASE_DOM"/>
    <property type="match status" value="1"/>
</dbReference>
<evidence type="ECO:0000256" key="3">
    <source>
        <dbReference type="ARBA" id="ARBA00022679"/>
    </source>
</evidence>
<keyword evidence="6 9" id="KW-0067">ATP-binding</keyword>
<comment type="catalytic activity">
    <reaction evidence="8">
        <text>L-seryl-[protein] + ATP = O-phospho-L-seryl-[protein] + ADP + H(+)</text>
        <dbReference type="Rhea" id="RHEA:17989"/>
        <dbReference type="Rhea" id="RHEA-COMP:9863"/>
        <dbReference type="Rhea" id="RHEA-COMP:11604"/>
        <dbReference type="ChEBI" id="CHEBI:15378"/>
        <dbReference type="ChEBI" id="CHEBI:29999"/>
        <dbReference type="ChEBI" id="CHEBI:30616"/>
        <dbReference type="ChEBI" id="CHEBI:83421"/>
        <dbReference type="ChEBI" id="CHEBI:456216"/>
        <dbReference type="EC" id="2.7.11.1"/>
    </reaction>
</comment>
<evidence type="ECO:0000256" key="6">
    <source>
        <dbReference type="ARBA" id="ARBA00022840"/>
    </source>
</evidence>
<evidence type="ECO:0000256" key="1">
    <source>
        <dbReference type="ARBA" id="ARBA00012513"/>
    </source>
</evidence>
<dbReference type="GO" id="GO:0004674">
    <property type="term" value="F:protein serine/threonine kinase activity"/>
    <property type="evidence" value="ECO:0007669"/>
    <property type="project" value="UniProtKB-KW"/>
</dbReference>
<keyword evidence="10" id="KW-0812">Transmembrane</keyword>
<name>A0ABR9V1C2_9CHRO</name>
<comment type="caution">
    <text evidence="12">The sequence shown here is derived from an EMBL/GenBank/DDBJ whole genome shotgun (WGS) entry which is preliminary data.</text>
</comment>
<keyword evidence="5 12" id="KW-0418">Kinase</keyword>
<dbReference type="Gene3D" id="1.10.510.10">
    <property type="entry name" value="Transferase(Phosphotransferase) domain 1"/>
    <property type="match status" value="1"/>
</dbReference>
<feature type="domain" description="Protein kinase" evidence="11">
    <location>
        <begin position="12"/>
        <end position="266"/>
    </location>
</feature>